<dbReference type="EMBL" id="AZMM01015867">
    <property type="protein sequence ID" value="ETJ29605.1"/>
    <property type="molecule type" value="Genomic_DNA"/>
</dbReference>
<feature type="non-terminal residue" evidence="1">
    <location>
        <position position="58"/>
    </location>
</feature>
<organism evidence="1">
    <name type="scientific">human gut metagenome</name>
    <dbReference type="NCBI Taxonomy" id="408170"/>
    <lineage>
        <taxon>unclassified sequences</taxon>
        <taxon>metagenomes</taxon>
        <taxon>organismal metagenomes</taxon>
    </lineage>
</organism>
<gene>
    <name evidence="1" type="ORF">Q604_UNBC15867G0001</name>
</gene>
<name>W1XJF4_9ZZZZ</name>
<dbReference type="InterPro" id="IPR023299">
    <property type="entry name" value="ATPase_P-typ_cyto_dom_N"/>
</dbReference>
<dbReference type="SUPFAM" id="SSF81660">
    <property type="entry name" value="Metal cation-transporting ATPase, ATP-binding domain N"/>
    <property type="match status" value="1"/>
</dbReference>
<proteinExistence type="predicted"/>
<accession>W1XJF4</accession>
<protein>
    <submittedName>
        <fullName evidence="1">Magnesium-translocating P-type ATPase</fullName>
    </submittedName>
</protein>
<reference evidence="1" key="1">
    <citation type="submission" date="2013-12" db="EMBL/GenBank/DDBJ databases">
        <title>A Varibaculum cambriense genome reconstructed from a premature infant gut community with otherwise low bacterial novelty that shifts toward anaerobic metabolism during the third week of life.</title>
        <authorList>
            <person name="Brown C.T."/>
            <person name="Sharon I."/>
            <person name="Thomas B.C."/>
            <person name="Castelle C.J."/>
            <person name="Morowitz M.J."/>
            <person name="Banfield J.F."/>
        </authorList>
    </citation>
    <scope>NUCLEOTIDE SEQUENCE</scope>
</reference>
<sequence length="58" mass="6772">MRFHFDFSRRRMSVVVSDDSGKRQMITKGAVEEMLSICSYVERKGQVINLTDEMKKTV</sequence>
<evidence type="ECO:0000313" key="1">
    <source>
        <dbReference type="EMBL" id="ETJ29605.1"/>
    </source>
</evidence>
<comment type="caution">
    <text evidence="1">The sequence shown here is derived from an EMBL/GenBank/DDBJ whole genome shotgun (WGS) entry which is preliminary data.</text>
</comment>
<dbReference type="Pfam" id="PF13246">
    <property type="entry name" value="Cation_ATPase"/>
    <property type="match status" value="1"/>
</dbReference>
<dbReference type="Gene3D" id="3.40.1110.10">
    <property type="entry name" value="Calcium-transporting ATPase, cytoplasmic domain N"/>
    <property type="match status" value="1"/>
</dbReference>
<dbReference type="GO" id="GO:0000166">
    <property type="term" value="F:nucleotide binding"/>
    <property type="evidence" value="ECO:0007669"/>
    <property type="project" value="InterPro"/>
</dbReference>
<dbReference type="AlphaFoldDB" id="W1XJF4"/>